<proteinExistence type="predicted"/>
<dbReference type="EMBL" id="GBRH01262698">
    <property type="protein sequence ID" value="JAD35197.1"/>
    <property type="molecule type" value="Transcribed_RNA"/>
</dbReference>
<reference evidence="1" key="2">
    <citation type="journal article" date="2015" name="Data Brief">
        <title>Shoot transcriptome of the giant reed, Arundo donax.</title>
        <authorList>
            <person name="Barrero R.A."/>
            <person name="Guerrero F.D."/>
            <person name="Moolhuijzen P."/>
            <person name="Goolsby J.A."/>
            <person name="Tidwell J."/>
            <person name="Bellgard S.E."/>
            <person name="Bellgard M.I."/>
        </authorList>
    </citation>
    <scope>NUCLEOTIDE SEQUENCE</scope>
    <source>
        <tissue evidence="1">Shoot tissue taken approximately 20 cm above the soil surface</tissue>
    </source>
</reference>
<dbReference type="AlphaFoldDB" id="A0A0A8ZK16"/>
<reference evidence="1" key="1">
    <citation type="submission" date="2014-09" db="EMBL/GenBank/DDBJ databases">
        <authorList>
            <person name="Magalhaes I.L.F."/>
            <person name="Oliveira U."/>
            <person name="Santos F.R."/>
            <person name="Vidigal T.H.D.A."/>
            <person name="Brescovit A.D."/>
            <person name="Santos A.J."/>
        </authorList>
    </citation>
    <scope>NUCLEOTIDE SEQUENCE</scope>
    <source>
        <tissue evidence="1">Shoot tissue taken approximately 20 cm above the soil surface</tissue>
    </source>
</reference>
<protein>
    <submittedName>
        <fullName evidence="1">Uncharacterized protein</fullName>
    </submittedName>
</protein>
<sequence>MERTVAKYLMTIRSFASLILAILI</sequence>
<evidence type="ECO:0000313" key="1">
    <source>
        <dbReference type="EMBL" id="JAD35197.1"/>
    </source>
</evidence>
<accession>A0A0A8ZK16</accession>
<organism evidence="1">
    <name type="scientific">Arundo donax</name>
    <name type="common">Giant reed</name>
    <name type="synonym">Donax arundinaceus</name>
    <dbReference type="NCBI Taxonomy" id="35708"/>
    <lineage>
        <taxon>Eukaryota</taxon>
        <taxon>Viridiplantae</taxon>
        <taxon>Streptophyta</taxon>
        <taxon>Embryophyta</taxon>
        <taxon>Tracheophyta</taxon>
        <taxon>Spermatophyta</taxon>
        <taxon>Magnoliopsida</taxon>
        <taxon>Liliopsida</taxon>
        <taxon>Poales</taxon>
        <taxon>Poaceae</taxon>
        <taxon>PACMAD clade</taxon>
        <taxon>Arundinoideae</taxon>
        <taxon>Arundineae</taxon>
        <taxon>Arundo</taxon>
    </lineage>
</organism>
<name>A0A0A8ZK16_ARUDO</name>